<dbReference type="InterPro" id="IPR014746">
    <property type="entry name" value="Gln_synth/guanido_kin_cat_dom"/>
</dbReference>
<evidence type="ECO:0000259" key="7">
    <source>
        <dbReference type="SMART" id="SM00845"/>
    </source>
</evidence>
<evidence type="ECO:0000256" key="1">
    <source>
        <dbReference type="ARBA" id="ARBA00022598"/>
    </source>
</evidence>
<dbReference type="AlphaFoldDB" id="A0A3R9PH04"/>
<dbReference type="Gene3D" id="1.10.150.380">
    <property type="entry name" value="GatB domain, N-terminal subdomain"/>
    <property type="match status" value="1"/>
</dbReference>
<dbReference type="PANTHER" id="PTHR11659">
    <property type="entry name" value="GLUTAMYL-TRNA GLN AMIDOTRANSFERASE SUBUNIT B MITOCHONDRIAL AND PROKARYOTIC PET112-RELATED"/>
    <property type="match status" value="1"/>
</dbReference>
<dbReference type="PANTHER" id="PTHR11659:SF2">
    <property type="entry name" value="GLUTAMYL-TRNA(GLN) AMIDOTRANSFERASE SUBUNIT E"/>
    <property type="match status" value="1"/>
</dbReference>
<reference evidence="8 9" key="1">
    <citation type="submission" date="2018-10" db="EMBL/GenBank/DDBJ databases">
        <title>Co-occurring genomic capacity for anaerobic methane metabolism and dissimilatory sulfite reduction discovered in the Korarchaeota.</title>
        <authorList>
            <person name="Mckay L.J."/>
            <person name="Dlakic M."/>
            <person name="Fields M.W."/>
            <person name="Delmont T.O."/>
            <person name="Eren A.M."/>
            <person name="Jay Z.J."/>
            <person name="Klingelsmith K.B."/>
            <person name="Rusch D.B."/>
            <person name="Inskeep W.P."/>
        </authorList>
    </citation>
    <scope>NUCLEOTIDE SEQUENCE [LARGE SCALE GENOMIC DNA]</scope>
    <source>
        <strain evidence="8 9">MDKW</strain>
    </source>
</reference>
<dbReference type="Proteomes" id="UP000277582">
    <property type="component" value="Unassembled WGS sequence"/>
</dbReference>
<evidence type="ECO:0000313" key="8">
    <source>
        <dbReference type="EMBL" id="RSN76218.1"/>
    </source>
</evidence>
<keyword evidence="9" id="KW-1185">Reference proteome</keyword>
<name>A0A3R9PH04_9CREN</name>
<keyword evidence="1 6" id="KW-0436">Ligase</keyword>
<dbReference type="GO" id="GO:0016740">
    <property type="term" value="F:transferase activity"/>
    <property type="evidence" value="ECO:0007669"/>
    <property type="project" value="UniProtKB-KW"/>
</dbReference>
<dbReference type="PROSITE" id="PS01234">
    <property type="entry name" value="GATB"/>
    <property type="match status" value="1"/>
</dbReference>
<organism evidence="8 9">
    <name type="scientific">Candidatus Methanodesulfokora washburnensis</name>
    <dbReference type="NCBI Taxonomy" id="2478471"/>
    <lineage>
        <taxon>Archaea</taxon>
        <taxon>Thermoproteota</taxon>
        <taxon>Candidatus Korarchaeia</taxon>
        <taxon>Candidatus Korarchaeia incertae sedis</taxon>
        <taxon>Candidatus Methanodesulfokora</taxon>
    </lineage>
</organism>
<dbReference type="InterPro" id="IPR006075">
    <property type="entry name" value="Asn/Gln-tRNA_Trfase_suB/E_cat"/>
</dbReference>
<dbReference type="GO" id="GO:0070681">
    <property type="term" value="P:glutaminyl-tRNAGln biosynthesis via transamidation"/>
    <property type="evidence" value="ECO:0007669"/>
    <property type="project" value="TreeGrafter"/>
</dbReference>
<keyword evidence="2 6" id="KW-0547">Nucleotide-binding</keyword>
<comment type="caution">
    <text evidence="8">The sequence shown here is derived from an EMBL/GenBank/DDBJ whole genome shotgun (WGS) entry which is preliminary data.</text>
</comment>
<dbReference type="SMART" id="SM00845">
    <property type="entry name" value="GatB_Yqey"/>
    <property type="match status" value="1"/>
</dbReference>
<dbReference type="EMBL" id="RCOS01000062">
    <property type="protein sequence ID" value="RSN76218.1"/>
    <property type="molecule type" value="Genomic_DNA"/>
</dbReference>
<keyword evidence="3 6" id="KW-0067">ATP-binding</keyword>
<dbReference type="NCBIfam" id="TIGR00134">
    <property type="entry name" value="gatE_arch"/>
    <property type="match status" value="1"/>
</dbReference>
<dbReference type="Pfam" id="PF02938">
    <property type="entry name" value="GAD"/>
    <property type="match status" value="1"/>
</dbReference>
<dbReference type="SUPFAM" id="SSF89095">
    <property type="entry name" value="GatB/YqeY motif"/>
    <property type="match status" value="1"/>
</dbReference>
<evidence type="ECO:0000313" key="9">
    <source>
        <dbReference type="Proteomes" id="UP000277582"/>
    </source>
</evidence>
<protein>
    <recommendedName>
        <fullName evidence="6">Glutamyl-tRNA(Gln) amidotransferase subunit E</fullName>
        <shortName evidence="6">Glu-ADT subunit E</shortName>
        <ecNumber evidence="6">6.3.5.-</ecNumber>
    </recommendedName>
</protein>
<dbReference type="GO" id="GO:0005737">
    <property type="term" value="C:cytoplasm"/>
    <property type="evidence" value="ECO:0007669"/>
    <property type="project" value="InterPro"/>
</dbReference>
<dbReference type="Gene3D" id="1.10.10.410">
    <property type="match status" value="1"/>
</dbReference>
<evidence type="ECO:0000256" key="2">
    <source>
        <dbReference type="ARBA" id="ARBA00022741"/>
    </source>
</evidence>
<dbReference type="GO" id="GO:0004812">
    <property type="term" value="F:aminoacyl-tRNA ligase activity"/>
    <property type="evidence" value="ECO:0007669"/>
    <property type="project" value="InterPro"/>
</dbReference>
<dbReference type="InterPro" id="IPR029351">
    <property type="entry name" value="GAD_dom"/>
</dbReference>
<sequence>MKEIKVGLEIHQRLRTHKLFCNCPSTLMEMEPDCWIMRMMGVSRSELGSIDPAARFELLRQRKFLYGTYFDGTCEVELDESPPLEMNREAVEIAIKIAKMLNMDVVDEIHTMRKIVVDGSNTTGFQRTALIAIGDEKSMIRTDQGDVRIATLCLEEESAFIAETGPDFVKYRLDRLGIPLVEIATYPDIKSPEQAKEVALKIGRILRATGKVMRGIGTIRQDINVSIEGGARQEIKGVQEPDLIPIVISREVDRQLNLLKIRDEILERGITEEDIGGFFDLTDVLKRAEKGFVRKAIDSGGSAFAIYARKMKGLIGREIQPGRRLGTELASYAKVFAGVKGIIHSDELPNYGISSDLVAEIRKRLEIGEEDGFILVISDRRTAEIALKSVADRLRYAIKGVPEETRRALEDGNTEFMRPMPGSARMYPETDVLPVLSYPFLKALEGWKPEFPEDIIGRLVSYGISRDQAEEIFDEEKVELFERTSCLCKNLSRGFIASTLTSMMKYLRREGVKVELIPEDKLIETLLMVDQGALAKEAVENVIRDLAEDPNADVKEIARRYSMSQEELEKLIDDVISLHKDELMRAGEKAFSMLMGEVMKKVRGKVDGRIVSSKLRERIKKEISQKSL</sequence>
<dbReference type="OrthoDB" id="7316at2157"/>
<keyword evidence="8" id="KW-0808">Transferase</keyword>
<dbReference type="GO" id="GO:0006412">
    <property type="term" value="P:translation"/>
    <property type="evidence" value="ECO:0007669"/>
    <property type="project" value="UniProtKB-UniRule"/>
</dbReference>
<dbReference type="InterPro" id="IPR004115">
    <property type="entry name" value="GAD-like_sf"/>
</dbReference>
<dbReference type="Gene3D" id="3.30.1360.30">
    <property type="entry name" value="GAD-like domain"/>
    <property type="match status" value="1"/>
</dbReference>
<evidence type="ECO:0000256" key="3">
    <source>
        <dbReference type="ARBA" id="ARBA00022840"/>
    </source>
</evidence>
<evidence type="ECO:0000256" key="5">
    <source>
        <dbReference type="ARBA" id="ARBA00047913"/>
    </source>
</evidence>
<evidence type="ECO:0000256" key="4">
    <source>
        <dbReference type="ARBA" id="ARBA00022917"/>
    </source>
</evidence>
<dbReference type="SUPFAM" id="SSF55261">
    <property type="entry name" value="GAD domain-like"/>
    <property type="match status" value="1"/>
</dbReference>
<dbReference type="NCBIfam" id="NF003107">
    <property type="entry name" value="PRK04028.1"/>
    <property type="match status" value="1"/>
</dbReference>
<dbReference type="InterPro" id="IPR017959">
    <property type="entry name" value="Asn/Gln-tRNA_amidoTrfase_suB/E"/>
</dbReference>
<dbReference type="Pfam" id="PF02637">
    <property type="entry name" value="GatB_Yqey"/>
    <property type="match status" value="1"/>
</dbReference>
<dbReference type="InterPro" id="IPR003789">
    <property type="entry name" value="Asn/Gln_tRNA_amidoTrase-B-like"/>
</dbReference>
<dbReference type="InterPro" id="IPR004414">
    <property type="entry name" value="GatE"/>
</dbReference>
<dbReference type="InterPro" id="IPR017958">
    <property type="entry name" value="Gln-tRNA_amidoTrfase_suB_CS"/>
</dbReference>
<accession>A0A3R9PH04</accession>
<dbReference type="Pfam" id="PF02934">
    <property type="entry name" value="GatB_N"/>
    <property type="match status" value="1"/>
</dbReference>
<dbReference type="SUPFAM" id="SSF55931">
    <property type="entry name" value="Glutamine synthetase/guanido kinase"/>
    <property type="match status" value="1"/>
</dbReference>
<feature type="domain" description="Asn/Gln amidotransferase" evidence="7">
    <location>
        <begin position="479"/>
        <end position="619"/>
    </location>
</feature>
<dbReference type="HAMAP" id="MF_00588">
    <property type="entry name" value="GatE"/>
    <property type="match status" value="1"/>
</dbReference>
<comment type="subunit">
    <text evidence="6">Heterodimer of GatD and GatE.</text>
</comment>
<dbReference type="GO" id="GO:0050567">
    <property type="term" value="F:glutaminyl-tRNA synthase (glutamine-hydrolyzing) activity"/>
    <property type="evidence" value="ECO:0007669"/>
    <property type="project" value="UniProtKB-UniRule"/>
</dbReference>
<comment type="catalytic activity">
    <reaction evidence="5 6">
        <text>L-glutamyl-tRNA(Gln) + L-glutamine + ATP + H2O = L-glutaminyl-tRNA(Gln) + L-glutamate + ADP + phosphate + H(+)</text>
        <dbReference type="Rhea" id="RHEA:17521"/>
        <dbReference type="Rhea" id="RHEA-COMP:9681"/>
        <dbReference type="Rhea" id="RHEA-COMP:9684"/>
        <dbReference type="ChEBI" id="CHEBI:15377"/>
        <dbReference type="ChEBI" id="CHEBI:15378"/>
        <dbReference type="ChEBI" id="CHEBI:29985"/>
        <dbReference type="ChEBI" id="CHEBI:30616"/>
        <dbReference type="ChEBI" id="CHEBI:43474"/>
        <dbReference type="ChEBI" id="CHEBI:58359"/>
        <dbReference type="ChEBI" id="CHEBI:78520"/>
        <dbReference type="ChEBI" id="CHEBI:78521"/>
        <dbReference type="ChEBI" id="CHEBI:456216"/>
    </reaction>
</comment>
<dbReference type="GO" id="GO:0005524">
    <property type="term" value="F:ATP binding"/>
    <property type="evidence" value="ECO:0007669"/>
    <property type="project" value="UniProtKB-KW"/>
</dbReference>
<dbReference type="EC" id="6.3.5.-" evidence="6"/>
<evidence type="ECO:0000256" key="6">
    <source>
        <dbReference type="HAMAP-Rule" id="MF_00588"/>
    </source>
</evidence>
<dbReference type="InterPro" id="IPR042114">
    <property type="entry name" value="GatB_C_1"/>
</dbReference>
<gene>
    <name evidence="6" type="primary">gatE</name>
    <name evidence="8" type="ORF">D6D85_04505</name>
</gene>
<keyword evidence="4 6" id="KW-0648">Protein biosynthesis</keyword>
<dbReference type="InterPro" id="IPR023168">
    <property type="entry name" value="GatB_Yqey_C_2"/>
</dbReference>
<dbReference type="InterPro" id="IPR018027">
    <property type="entry name" value="Asn/Gln_amidotransferase"/>
</dbReference>
<comment type="similarity">
    <text evidence="6">Belongs to the GatB/GatE family. GatE subfamily.</text>
</comment>
<dbReference type="RefSeq" id="WP_125670840.1">
    <property type="nucleotide sequence ID" value="NZ_RCOS01000062.1"/>
</dbReference>
<comment type="function">
    <text evidence="6">Allows the formation of correctly charged Gln-tRNA(Gln) through the transamidation of misacylated Glu-tRNA(Gln) in organisms which lack glutaminyl-tRNA synthetase. The reaction takes place in the presence of glutamine and ATP through an activated gamma-phospho-Glu-tRNA(Gln). The GatDE system is specific for glutamate and does not act on aspartate.</text>
</comment>
<proteinExistence type="inferred from homology"/>